<name>A0A0F9TBW7_9ZZZZ</name>
<proteinExistence type="predicted"/>
<sequence length="77" mass="9024">MSIGSRNLLSHELKQVHDTLDGVKERNSLTQAATLERELSWAHRVFVEMGIEDRHHVKTFMILRHDFTWASVVRAER</sequence>
<gene>
    <name evidence="1" type="ORF">LCGC14_0747800</name>
</gene>
<evidence type="ECO:0000313" key="1">
    <source>
        <dbReference type="EMBL" id="KKN38998.1"/>
    </source>
</evidence>
<reference evidence="1" key="1">
    <citation type="journal article" date="2015" name="Nature">
        <title>Complex archaea that bridge the gap between prokaryotes and eukaryotes.</title>
        <authorList>
            <person name="Spang A."/>
            <person name="Saw J.H."/>
            <person name="Jorgensen S.L."/>
            <person name="Zaremba-Niedzwiedzka K."/>
            <person name="Martijn J."/>
            <person name="Lind A.E."/>
            <person name="van Eijk R."/>
            <person name="Schleper C."/>
            <person name="Guy L."/>
            <person name="Ettema T.J."/>
        </authorList>
    </citation>
    <scope>NUCLEOTIDE SEQUENCE</scope>
</reference>
<dbReference type="AlphaFoldDB" id="A0A0F9TBW7"/>
<organism evidence="1">
    <name type="scientific">marine sediment metagenome</name>
    <dbReference type="NCBI Taxonomy" id="412755"/>
    <lineage>
        <taxon>unclassified sequences</taxon>
        <taxon>metagenomes</taxon>
        <taxon>ecological metagenomes</taxon>
    </lineage>
</organism>
<dbReference type="EMBL" id="LAZR01001789">
    <property type="protein sequence ID" value="KKN38998.1"/>
    <property type="molecule type" value="Genomic_DNA"/>
</dbReference>
<comment type="caution">
    <text evidence="1">The sequence shown here is derived from an EMBL/GenBank/DDBJ whole genome shotgun (WGS) entry which is preliminary data.</text>
</comment>
<protein>
    <submittedName>
        <fullName evidence="1">Uncharacterized protein</fullName>
    </submittedName>
</protein>
<accession>A0A0F9TBW7</accession>